<sequence length="68" mass="7398">MNQAVQPVVAHTDCARCGARAWRLVRTQAVRGTTIETYECAGAMCLGQQTATGREPWPLSWAHEGVAK</sequence>
<gene>
    <name evidence="1" type="ORF">MM415B04014_0009</name>
</gene>
<organism evidence="1">
    <name type="scientific">viral metagenome</name>
    <dbReference type="NCBI Taxonomy" id="1070528"/>
    <lineage>
        <taxon>unclassified sequences</taxon>
        <taxon>metagenomes</taxon>
        <taxon>organismal metagenomes</taxon>
    </lineage>
</organism>
<dbReference type="EMBL" id="MT143200">
    <property type="protein sequence ID" value="QJA94060.1"/>
    <property type="molecule type" value="Genomic_DNA"/>
</dbReference>
<accession>A0A6M3LGS8</accession>
<protein>
    <submittedName>
        <fullName evidence="1">Uncharacterized protein</fullName>
    </submittedName>
</protein>
<name>A0A6M3LGS8_9ZZZZ</name>
<evidence type="ECO:0000313" key="1">
    <source>
        <dbReference type="EMBL" id="QJA94060.1"/>
    </source>
</evidence>
<reference evidence="1" key="1">
    <citation type="submission" date="2020-03" db="EMBL/GenBank/DDBJ databases">
        <title>The deep terrestrial virosphere.</title>
        <authorList>
            <person name="Holmfeldt K."/>
            <person name="Nilsson E."/>
            <person name="Simone D."/>
            <person name="Lopez-Fernandez M."/>
            <person name="Wu X."/>
            <person name="de Brujin I."/>
            <person name="Lundin D."/>
            <person name="Andersson A."/>
            <person name="Bertilsson S."/>
            <person name="Dopson M."/>
        </authorList>
    </citation>
    <scope>NUCLEOTIDE SEQUENCE</scope>
    <source>
        <strain evidence="1">MM415B04014</strain>
    </source>
</reference>
<proteinExistence type="predicted"/>
<dbReference type="AlphaFoldDB" id="A0A6M3LGS8"/>